<accession>A0ABW7FNM5</accession>
<dbReference type="InterPro" id="IPR041657">
    <property type="entry name" value="HTH_17"/>
</dbReference>
<proteinExistence type="predicted"/>
<keyword evidence="3" id="KW-1185">Reference proteome</keyword>
<organism evidence="2 3">
    <name type="scientific">Pelomonas margarita</name>
    <dbReference type="NCBI Taxonomy" id="3299031"/>
    <lineage>
        <taxon>Bacteria</taxon>
        <taxon>Pseudomonadati</taxon>
        <taxon>Pseudomonadota</taxon>
        <taxon>Betaproteobacteria</taxon>
        <taxon>Burkholderiales</taxon>
        <taxon>Sphaerotilaceae</taxon>
        <taxon>Roseateles</taxon>
    </lineage>
</organism>
<evidence type="ECO:0000259" key="1">
    <source>
        <dbReference type="Pfam" id="PF12728"/>
    </source>
</evidence>
<dbReference type="NCBIfam" id="TIGR01764">
    <property type="entry name" value="excise"/>
    <property type="match status" value="1"/>
</dbReference>
<evidence type="ECO:0000313" key="3">
    <source>
        <dbReference type="Proteomes" id="UP001606301"/>
    </source>
</evidence>
<dbReference type="Pfam" id="PF12728">
    <property type="entry name" value="HTH_17"/>
    <property type="match status" value="1"/>
</dbReference>
<dbReference type="Proteomes" id="UP001606301">
    <property type="component" value="Unassembled WGS sequence"/>
</dbReference>
<protein>
    <submittedName>
        <fullName evidence="2">Helix-turn-helix domain-containing protein</fullName>
    </submittedName>
</protein>
<gene>
    <name evidence="2" type="ORF">ACG0Z3_19765</name>
</gene>
<feature type="domain" description="Helix-turn-helix" evidence="1">
    <location>
        <begin position="125"/>
        <end position="174"/>
    </location>
</feature>
<dbReference type="EMBL" id="JBIGHW010000014">
    <property type="protein sequence ID" value="MFG6442933.1"/>
    <property type="molecule type" value="Genomic_DNA"/>
</dbReference>
<dbReference type="InterPro" id="IPR010093">
    <property type="entry name" value="SinI_DNA-bd"/>
</dbReference>
<evidence type="ECO:0000313" key="2">
    <source>
        <dbReference type="EMBL" id="MFG6442933.1"/>
    </source>
</evidence>
<dbReference type="RefSeq" id="WP_394400757.1">
    <property type="nucleotide sequence ID" value="NZ_JBIGHW010000014.1"/>
</dbReference>
<reference evidence="2 3" key="1">
    <citation type="submission" date="2024-08" db="EMBL/GenBank/DDBJ databases">
        <authorList>
            <person name="Lu H."/>
        </authorList>
    </citation>
    <scope>NUCLEOTIDE SEQUENCE [LARGE SCALE GENOMIC DNA]</scope>
    <source>
        <strain evidence="2 3">LKC17W</strain>
    </source>
</reference>
<name>A0ABW7FNM5_9BURK</name>
<sequence length="209" mass="22295">MTTLARTASAPSLDTQGRKELSFVLADITAGFAAKLSSLVNAQLKAKKASPKVVEKVVAEKVPALLEEAFVTGLLVSKAAAEQRAVLLHLLSTVQVQSLGLTGKSLPREKAASVEALEALDDDELTSEEAAKLLHVSRSHLNTLADSGALGEIRRTAGNHRRISRIALLAYKASSKERQSKGLDAMMDASRKLGLYDEELAGVPRRASR</sequence>
<comment type="caution">
    <text evidence="2">The sequence shown here is derived from an EMBL/GenBank/DDBJ whole genome shotgun (WGS) entry which is preliminary data.</text>
</comment>